<dbReference type="HOGENOM" id="CLU_019796_1_2_11"/>
<dbReference type="GO" id="GO:0051287">
    <property type="term" value="F:NAD binding"/>
    <property type="evidence" value="ECO:0007669"/>
    <property type="project" value="InterPro"/>
</dbReference>
<accession>A0A075JFP6</accession>
<evidence type="ECO:0000313" key="8">
    <source>
        <dbReference type="EMBL" id="AIF40087.1"/>
    </source>
</evidence>
<dbReference type="InterPro" id="IPR029752">
    <property type="entry name" value="D-isomer_DH_CS1"/>
</dbReference>
<dbReference type="OrthoDB" id="117809at2"/>
<dbReference type="Pfam" id="PF00389">
    <property type="entry name" value="2-Hacid_dh"/>
    <property type="match status" value="1"/>
</dbReference>
<proteinExistence type="inferred from homology"/>
<dbReference type="KEGG" id="dni:HX89_02950"/>
<dbReference type="PANTHER" id="PTHR10996">
    <property type="entry name" value="2-HYDROXYACID DEHYDROGENASE-RELATED"/>
    <property type="match status" value="1"/>
</dbReference>
<reference evidence="8 9" key="1">
    <citation type="submission" date="2014-07" db="EMBL/GenBank/DDBJ databases">
        <title>Genome Sequencing of Dermacoccus nishinomiyaensis.</title>
        <authorList>
            <person name="Hong K.W."/>
            <person name="Chan K.G."/>
        </authorList>
    </citation>
    <scope>NUCLEOTIDE SEQUENCE [LARGE SCALE GENOMIC DNA]</scope>
    <source>
        <strain evidence="8 9">M25</strain>
    </source>
</reference>
<dbReference type="FunFam" id="3.40.50.720:FF:000213">
    <property type="entry name" value="Putative 2-hydroxyacid dehydrogenase"/>
    <property type="match status" value="1"/>
</dbReference>
<evidence type="ECO:0000256" key="3">
    <source>
        <dbReference type="ARBA" id="ARBA00023002"/>
    </source>
</evidence>
<keyword evidence="2" id="KW-0521">NADP</keyword>
<sequence length="313" mass="33134">MSDTLILGAGGLYPPLVEQLVDDGALTWPHGGADRRAMLDDHAADIRVVVSSAGVGADARLIDALPNLELIANFGVGYDATDVDAATARGIPVTNTPDVLDDCVADLAIGLTIDVMRAISASDRYARQGRWKSDGPYPLQRRVTGAKVGILGLGRIGQAIATRFEGFRCEIRYHNRSRKDVAYDYEESPAALAEWADVLVVATPGGAQTKALVDADVLAALGENGYLVNIARGSVVDQEALIEALQHDAIAGAALDVFTDEPGIPQELCDLDTVVITPHVASATHETRRAMADVVLANIDAHRAGQELPTRVN</sequence>
<organism evidence="8 9">
    <name type="scientific">Dermacoccus nishinomiyaensis</name>
    <dbReference type="NCBI Taxonomy" id="1274"/>
    <lineage>
        <taxon>Bacteria</taxon>
        <taxon>Bacillati</taxon>
        <taxon>Actinomycetota</taxon>
        <taxon>Actinomycetes</taxon>
        <taxon>Micrococcales</taxon>
        <taxon>Dermacoccaceae</taxon>
        <taxon>Dermacoccus</taxon>
    </lineage>
</organism>
<feature type="domain" description="D-isomer specific 2-hydroxyacid dehydrogenase catalytic" evidence="6">
    <location>
        <begin position="39"/>
        <end position="313"/>
    </location>
</feature>
<dbReference type="eggNOG" id="COG1052">
    <property type="taxonomic scope" value="Bacteria"/>
</dbReference>
<evidence type="ECO:0000256" key="4">
    <source>
        <dbReference type="ARBA" id="ARBA00023027"/>
    </source>
</evidence>
<dbReference type="InterPro" id="IPR006139">
    <property type="entry name" value="D-isomer_2_OHA_DH_cat_dom"/>
</dbReference>
<dbReference type="PANTHER" id="PTHR10996:SF178">
    <property type="entry name" value="2-HYDROXYACID DEHYDROGENASE YGL185C-RELATED"/>
    <property type="match status" value="1"/>
</dbReference>
<evidence type="ECO:0000313" key="9">
    <source>
        <dbReference type="Proteomes" id="UP000027986"/>
    </source>
</evidence>
<protein>
    <submittedName>
        <fullName evidence="8">Hydroxyacid dehydrogenase</fullName>
    </submittedName>
</protein>
<dbReference type="PROSITE" id="PS00065">
    <property type="entry name" value="D_2_HYDROXYACID_DH_1"/>
    <property type="match status" value="1"/>
</dbReference>
<dbReference type="GeneID" id="41840175"/>
<evidence type="ECO:0000256" key="2">
    <source>
        <dbReference type="ARBA" id="ARBA00022857"/>
    </source>
</evidence>
<name>A0A075JFP6_9MICO</name>
<dbReference type="Gene3D" id="3.40.50.720">
    <property type="entry name" value="NAD(P)-binding Rossmann-like Domain"/>
    <property type="match status" value="2"/>
</dbReference>
<dbReference type="GO" id="GO:0030267">
    <property type="term" value="F:glyoxylate reductase (NADPH) activity"/>
    <property type="evidence" value="ECO:0007669"/>
    <property type="project" value="TreeGrafter"/>
</dbReference>
<evidence type="ECO:0000256" key="5">
    <source>
        <dbReference type="RuleBase" id="RU003719"/>
    </source>
</evidence>
<evidence type="ECO:0000259" key="6">
    <source>
        <dbReference type="Pfam" id="PF00389"/>
    </source>
</evidence>
<dbReference type="SUPFAM" id="SSF51735">
    <property type="entry name" value="NAD(P)-binding Rossmann-fold domains"/>
    <property type="match status" value="1"/>
</dbReference>
<dbReference type="GO" id="GO:0016618">
    <property type="term" value="F:hydroxypyruvate reductase [NAD(P)H] activity"/>
    <property type="evidence" value="ECO:0007669"/>
    <property type="project" value="TreeGrafter"/>
</dbReference>
<dbReference type="SUPFAM" id="SSF52283">
    <property type="entry name" value="Formate/glycerate dehydrogenase catalytic domain-like"/>
    <property type="match status" value="1"/>
</dbReference>
<dbReference type="RefSeq" id="WP_038566871.1">
    <property type="nucleotide sequence ID" value="NZ_CP008889.1"/>
</dbReference>
<keyword evidence="9" id="KW-1185">Reference proteome</keyword>
<dbReference type="AlphaFoldDB" id="A0A075JFP6"/>
<dbReference type="Pfam" id="PF02826">
    <property type="entry name" value="2-Hacid_dh_C"/>
    <property type="match status" value="1"/>
</dbReference>
<comment type="similarity">
    <text evidence="1 5">Belongs to the D-isomer specific 2-hydroxyacid dehydrogenase family.</text>
</comment>
<dbReference type="InterPro" id="IPR036291">
    <property type="entry name" value="NAD(P)-bd_dom_sf"/>
</dbReference>
<feature type="domain" description="D-isomer specific 2-hydroxyacid dehydrogenase NAD-binding" evidence="7">
    <location>
        <begin position="110"/>
        <end position="281"/>
    </location>
</feature>
<dbReference type="GO" id="GO:0005829">
    <property type="term" value="C:cytosol"/>
    <property type="evidence" value="ECO:0007669"/>
    <property type="project" value="TreeGrafter"/>
</dbReference>
<keyword evidence="3 5" id="KW-0560">Oxidoreductase</keyword>
<keyword evidence="4" id="KW-0520">NAD</keyword>
<dbReference type="EMBL" id="CP008889">
    <property type="protein sequence ID" value="AIF40087.1"/>
    <property type="molecule type" value="Genomic_DNA"/>
</dbReference>
<dbReference type="CDD" id="cd12156">
    <property type="entry name" value="HPPR"/>
    <property type="match status" value="1"/>
</dbReference>
<evidence type="ECO:0000259" key="7">
    <source>
        <dbReference type="Pfam" id="PF02826"/>
    </source>
</evidence>
<evidence type="ECO:0000256" key="1">
    <source>
        <dbReference type="ARBA" id="ARBA00005854"/>
    </source>
</evidence>
<dbReference type="InterPro" id="IPR050223">
    <property type="entry name" value="D-isomer_2-hydroxyacid_DH"/>
</dbReference>
<gene>
    <name evidence="8" type="ORF">HX89_02950</name>
</gene>
<dbReference type="InterPro" id="IPR006140">
    <property type="entry name" value="D-isomer_DH_NAD-bd"/>
</dbReference>
<dbReference type="Proteomes" id="UP000027986">
    <property type="component" value="Chromosome"/>
</dbReference>